<protein>
    <submittedName>
        <fullName evidence="1">15066_t:CDS:1</fullName>
    </submittedName>
</protein>
<evidence type="ECO:0000313" key="2">
    <source>
        <dbReference type="Proteomes" id="UP000789920"/>
    </source>
</evidence>
<name>A0ACA9QTW0_9GLOM</name>
<accession>A0ACA9QTW0</accession>
<keyword evidence="2" id="KW-1185">Reference proteome</keyword>
<sequence>MNSNPLIISNNINAQKGCSGCDKLLSLSSFITNQKTFSTCNTCRGQNKVIKQQKKIQNQDEKPDSESIIELGDFDEHLMQIFDSYKCRNDNQENNNPSQFEFSCTVNISTLEGNSKEQADYIIDVISKIDDYMWIYHNKYSSKKSKSITYTYYCSQRDCLAEKPKKHNDINKHRNRQQMERFSCKGCIKIIISQDLTFSTIEMYHSLHILRLDNSISPEIKQFILSNIDLLPREIYKRLVAQSLNINIYQKQIHYWWTEIGKERFKRDDDSFFSAQKWLREKSHQIILQRDIPLAIGFLTTLWNTIRSSNFQIDEIGVDAT</sequence>
<evidence type="ECO:0000313" key="1">
    <source>
        <dbReference type="EMBL" id="CAG8763712.1"/>
    </source>
</evidence>
<gene>
    <name evidence="1" type="ORF">RPERSI_LOCUS15537</name>
</gene>
<comment type="caution">
    <text evidence="1">The sequence shown here is derived from an EMBL/GenBank/DDBJ whole genome shotgun (WGS) entry which is preliminary data.</text>
</comment>
<proteinExistence type="predicted"/>
<dbReference type="EMBL" id="CAJVQC010037388">
    <property type="protein sequence ID" value="CAG8763712.1"/>
    <property type="molecule type" value="Genomic_DNA"/>
</dbReference>
<organism evidence="1 2">
    <name type="scientific">Racocetra persica</name>
    <dbReference type="NCBI Taxonomy" id="160502"/>
    <lineage>
        <taxon>Eukaryota</taxon>
        <taxon>Fungi</taxon>
        <taxon>Fungi incertae sedis</taxon>
        <taxon>Mucoromycota</taxon>
        <taxon>Glomeromycotina</taxon>
        <taxon>Glomeromycetes</taxon>
        <taxon>Diversisporales</taxon>
        <taxon>Gigasporaceae</taxon>
        <taxon>Racocetra</taxon>
    </lineage>
</organism>
<reference evidence="1" key="1">
    <citation type="submission" date="2021-06" db="EMBL/GenBank/DDBJ databases">
        <authorList>
            <person name="Kallberg Y."/>
            <person name="Tangrot J."/>
            <person name="Rosling A."/>
        </authorList>
    </citation>
    <scope>NUCLEOTIDE SEQUENCE</scope>
    <source>
        <strain evidence="1">MA461A</strain>
    </source>
</reference>
<dbReference type="Proteomes" id="UP000789920">
    <property type="component" value="Unassembled WGS sequence"/>
</dbReference>
<feature type="non-terminal residue" evidence="1">
    <location>
        <position position="321"/>
    </location>
</feature>